<evidence type="ECO:0000313" key="1">
    <source>
        <dbReference type="EMBL" id="AQS50053.1"/>
    </source>
</evidence>
<dbReference type="EMBL" id="CP019438">
    <property type="protein sequence ID" value="AQS50053.1"/>
    <property type="molecule type" value="Genomic_DNA"/>
</dbReference>
<name>A0ABN4XKP4_9RHOB</name>
<proteinExistence type="predicted"/>
<sequence length="91" mass="10007">MQPATITLDMSDIRRFKRHLALAIPELGPSLRMELAARGLGYGTYAGLLTDLKNGAVEFMDISADAGAEFADLIGLDLFEDEIRDILYGFQ</sequence>
<dbReference type="RefSeq" id="WP_075777326.1">
    <property type="nucleotide sequence ID" value="NZ_CP019438.1"/>
</dbReference>
<dbReference type="Proteomes" id="UP000185622">
    <property type="component" value="Plasmid unnamed1"/>
</dbReference>
<organism evidence="1 2">
    <name type="scientific">Thioclava nitratireducens</name>
    <dbReference type="NCBI Taxonomy" id="1915078"/>
    <lineage>
        <taxon>Bacteria</taxon>
        <taxon>Pseudomonadati</taxon>
        <taxon>Pseudomonadota</taxon>
        <taxon>Alphaproteobacteria</taxon>
        <taxon>Rhodobacterales</taxon>
        <taxon>Paracoccaceae</taxon>
        <taxon>Thioclava</taxon>
    </lineage>
</organism>
<keyword evidence="2" id="KW-1185">Reference proteome</keyword>
<reference evidence="1 2" key="1">
    <citation type="submission" date="2017-01" db="EMBL/GenBank/DDBJ databases">
        <title>The complete genome sequence of a sulfur-oxidizing marine bacterium Thioclava sp. 25B10_4T.</title>
        <authorList>
            <person name="Liu Y."/>
            <person name="Lai Q."/>
            <person name="Shao Z."/>
        </authorList>
    </citation>
    <scope>NUCLEOTIDE SEQUENCE [LARGE SCALE GENOMIC DNA]</scope>
    <source>
        <strain evidence="1 2">25B10_4</strain>
        <plasmid evidence="1 2">unnamed1</plasmid>
    </source>
</reference>
<geneLocation type="plasmid" evidence="1 2">
    <name>unnamed1</name>
</geneLocation>
<accession>A0ABN4XKP4</accession>
<gene>
    <name evidence="1" type="ORF">BMG03_19200</name>
</gene>
<protein>
    <submittedName>
        <fullName evidence="1">Uncharacterized protein</fullName>
    </submittedName>
</protein>
<evidence type="ECO:0000313" key="2">
    <source>
        <dbReference type="Proteomes" id="UP000185622"/>
    </source>
</evidence>
<keyword evidence="1" id="KW-0614">Plasmid</keyword>